<dbReference type="AlphaFoldDB" id="A0A142JNU7"/>
<feature type="signal peptide" evidence="1">
    <location>
        <begin position="1"/>
        <end position="32"/>
    </location>
</feature>
<dbReference type="Pfam" id="PF04264">
    <property type="entry name" value="YceI"/>
    <property type="match status" value="1"/>
</dbReference>
<dbReference type="SMART" id="SM00867">
    <property type="entry name" value="YceI"/>
    <property type="match status" value="1"/>
</dbReference>
<reference evidence="3 4" key="1">
    <citation type="submission" date="2016-03" db="EMBL/GenBank/DDBJ databases">
        <title>Complete genome sequence of a novel chlorpyrifos degrading bacterium, Cupriavidus nantongensis sp. X1.</title>
        <authorList>
            <person name="Fang L."/>
        </authorList>
    </citation>
    <scope>NUCLEOTIDE SEQUENCE [LARGE SCALE GENOMIC DNA]</scope>
    <source>
        <strain evidence="3 4">X1</strain>
    </source>
</reference>
<dbReference type="InterPro" id="IPR036761">
    <property type="entry name" value="TTHA0802/YceI-like_sf"/>
</dbReference>
<dbReference type="KEGG" id="cnan:A2G96_19470"/>
<keyword evidence="1" id="KW-0732">Signal</keyword>
<dbReference type="OrthoDB" id="1247465at2"/>
<dbReference type="EMBL" id="CP014844">
    <property type="protein sequence ID" value="AMR79759.1"/>
    <property type="molecule type" value="Genomic_DNA"/>
</dbReference>
<dbReference type="STRING" id="1796606.A2G96_19470"/>
<organism evidence="3 4">
    <name type="scientific">Cupriavidus nantongensis</name>
    <dbReference type="NCBI Taxonomy" id="1796606"/>
    <lineage>
        <taxon>Bacteria</taxon>
        <taxon>Pseudomonadati</taxon>
        <taxon>Pseudomonadota</taxon>
        <taxon>Betaproteobacteria</taxon>
        <taxon>Burkholderiales</taxon>
        <taxon>Burkholderiaceae</taxon>
        <taxon>Cupriavidus</taxon>
    </lineage>
</organism>
<protein>
    <submittedName>
        <fullName evidence="3">Polyisoprenoid-binding protein</fullName>
    </submittedName>
</protein>
<dbReference type="RefSeq" id="WP_062801693.1">
    <property type="nucleotide sequence ID" value="NZ_CP014844.1"/>
</dbReference>
<proteinExistence type="predicted"/>
<accession>A0A142JNU7</accession>
<feature type="chain" id="PRO_5007498191" evidence="1">
    <location>
        <begin position="33"/>
        <end position="193"/>
    </location>
</feature>
<gene>
    <name evidence="3" type="ORF">A2G96_19470</name>
</gene>
<evidence type="ECO:0000313" key="3">
    <source>
        <dbReference type="EMBL" id="AMR79759.1"/>
    </source>
</evidence>
<dbReference type="InterPro" id="IPR007372">
    <property type="entry name" value="Lipid/polyisoprenoid-bd_YceI"/>
</dbReference>
<dbReference type="PANTHER" id="PTHR34406">
    <property type="entry name" value="PROTEIN YCEI"/>
    <property type="match status" value="1"/>
</dbReference>
<dbReference type="Gene3D" id="2.40.128.110">
    <property type="entry name" value="Lipid/polyisoprenoid-binding, YceI-like"/>
    <property type="match status" value="1"/>
</dbReference>
<name>A0A142JNU7_9BURK</name>
<dbReference type="PANTHER" id="PTHR34406:SF1">
    <property type="entry name" value="PROTEIN YCEI"/>
    <property type="match status" value="1"/>
</dbReference>
<dbReference type="Proteomes" id="UP000075238">
    <property type="component" value="Chromosome 1"/>
</dbReference>
<evidence type="ECO:0000256" key="1">
    <source>
        <dbReference type="SAM" id="SignalP"/>
    </source>
</evidence>
<dbReference type="SUPFAM" id="SSF101874">
    <property type="entry name" value="YceI-like"/>
    <property type="match status" value="1"/>
</dbReference>
<evidence type="ECO:0000313" key="4">
    <source>
        <dbReference type="Proteomes" id="UP000075238"/>
    </source>
</evidence>
<feature type="domain" description="Lipid/polyisoprenoid-binding YceI-like" evidence="2">
    <location>
        <begin position="31"/>
        <end position="191"/>
    </location>
</feature>
<keyword evidence="4" id="KW-1185">Reference proteome</keyword>
<sequence length="193" mass="20570">MKSNSRRGSATLRATLAAVLAATGIAANLAWAQVDAAKSSVTAVARQIGVPMEGKFRKFDANVSFDPAKLATSTAKIEIDVASFEIGDAETTREVKGKDWFDAAKYPKAVFQSTSIKNGTPGKYDVAGKLTIKGKTVDVVVPATYRQEGGAQVFEGALPIKRTAFNIGDGEWKDTSVVADDVQIKFRIVLAKK</sequence>
<evidence type="ECO:0000259" key="2">
    <source>
        <dbReference type="SMART" id="SM00867"/>
    </source>
</evidence>